<keyword evidence="1" id="KW-1133">Transmembrane helix</keyword>
<dbReference type="RefSeq" id="WP_226186720.1">
    <property type="nucleotide sequence ID" value="NZ_JAJADQ010000007.1"/>
</dbReference>
<dbReference type="Proteomes" id="UP001165297">
    <property type="component" value="Unassembled WGS sequence"/>
</dbReference>
<comment type="caution">
    <text evidence="2">The sequence shown here is derived from an EMBL/GenBank/DDBJ whole genome shotgun (WGS) entry which is preliminary data.</text>
</comment>
<evidence type="ECO:0008006" key="4">
    <source>
        <dbReference type="Google" id="ProtNLM"/>
    </source>
</evidence>
<protein>
    <recommendedName>
        <fullName evidence="4">DUF4131 domain-containing protein</fullName>
    </recommendedName>
</protein>
<sequence>MLKSKTGLFFLISCLIPYAQELLQPHDSSFLLNFLAFVCLIISTGILVYRTRFSGRSVIYPLVAVGAVLLFLYTFEFFQHAGEYIAFKRQQPQLEKFVVELKRSPRPDSLLISVQDYPLPGIGGYSVLPDGTYLFTQGGQHSASFWGVAYSTTGKAPTRHDSPMHYWYQLEGHWYMWFRYDN</sequence>
<keyword evidence="3" id="KW-1185">Reference proteome</keyword>
<evidence type="ECO:0000313" key="2">
    <source>
        <dbReference type="EMBL" id="MCB2378706.1"/>
    </source>
</evidence>
<gene>
    <name evidence="2" type="ORF">LGH70_13980</name>
</gene>
<feature type="transmembrane region" description="Helical" evidence="1">
    <location>
        <begin position="58"/>
        <end position="75"/>
    </location>
</feature>
<accession>A0ABS8AEK6</accession>
<feature type="transmembrane region" description="Helical" evidence="1">
    <location>
        <begin position="29"/>
        <end position="49"/>
    </location>
</feature>
<name>A0ABS8AEK6_9BACT</name>
<keyword evidence="1" id="KW-0812">Transmembrane</keyword>
<reference evidence="2" key="1">
    <citation type="submission" date="2021-10" db="EMBL/GenBank/DDBJ databases">
        <authorList>
            <person name="Dean J.D."/>
            <person name="Kim M.K."/>
            <person name="Newey C.N."/>
            <person name="Stoker T.S."/>
            <person name="Thompson D.W."/>
            <person name="Grose J.H."/>
        </authorList>
    </citation>
    <scope>NUCLEOTIDE SEQUENCE</scope>
    <source>
        <strain evidence="2">BT635</strain>
    </source>
</reference>
<keyword evidence="1" id="KW-0472">Membrane</keyword>
<proteinExistence type="predicted"/>
<evidence type="ECO:0000313" key="3">
    <source>
        <dbReference type="Proteomes" id="UP001165297"/>
    </source>
</evidence>
<dbReference type="EMBL" id="JAJADQ010000007">
    <property type="protein sequence ID" value="MCB2378706.1"/>
    <property type="molecule type" value="Genomic_DNA"/>
</dbReference>
<evidence type="ECO:0000256" key="1">
    <source>
        <dbReference type="SAM" id="Phobius"/>
    </source>
</evidence>
<organism evidence="2 3">
    <name type="scientific">Hymenobacter nitidus</name>
    <dbReference type="NCBI Taxonomy" id="2880929"/>
    <lineage>
        <taxon>Bacteria</taxon>
        <taxon>Pseudomonadati</taxon>
        <taxon>Bacteroidota</taxon>
        <taxon>Cytophagia</taxon>
        <taxon>Cytophagales</taxon>
        <taxon>Hymenobacteraceae</taxon>
        <taxon>Hymenobacter</taxon>
    </lineage>
</organism>